<keyword evidence="6" id="KW-0732">Signal</keyword>
<dbReference type="GO" id="GO:0004252">
    <property type="term" value="F:serine-type endopeptidase activity"/>
    <property type="evidence" value="ECO:0007669"/>
    <property type="project" value="UniProtKB-EC"/>
</dbReference>
<evidence type="ECO:0000313" key="9">
    <source>
        <dbReference type="RefSeq" id="XP_026107844.1"/>
    </source>
</evidence>
<comment type="catalytic activity">
    <reaction evidence="4">
        <text>Preferential cleavage: Arg-|-Xaa, Lys-|-Xaa.</text>
        <dbReference type="EC" id="3.4.21.4"/>
    </reaction>
</comment>
<keyword evidence="8" id="KW-1185">Reference proteome</keyword>
<feature type="chain" id="PRO_5027656856" description="trypsin" evidence="6">
    <location>
        <begin position="20"/>
        <end position="248"/>
    </location>
</feature>
<dbReference type="InterPro" id="IPR001314">
    <property type="entry name" value="Peptidase_S1A"/>
</dbReference>
<evidence type="ECO:0000256" key="5">
    <source>
        <dbReference type="ARBA" id="ARBA00038868"/>
    </source>
</evidence>
<evidence type="ECO:0000259" key="7">
    <source>
        <dbReference type="PROSITE" id="PS50240"/>
    </source>
</evidence>
<evidence type="ECO:0000313" key="8">
    <source>
        <dbReference type="Proteomes" id="UP000515129"/>
    </source>
</evidence>
<organism evidence="8 9">
    <name type="scientific">Carassius auratus</name>
    <name type="common">Goldfish</name>
    <dbReference type="NCBI Taxonomy" id="7957"/>
    <lineage>
        <taxon>Eukaryota</taxon>
        <taxon>Metazoa</taxon>
        <taxon>Chordata</taxon>
        <taxon>Craniata</taxon>
        <taxon>Vertebrata</taxon>
        <taxon>Euteleostomi</taxon>
        <taxon>Actinopterygii</taxon>
        <taxon>Neopterygii</taxon>
        <taxon>Teleostei</taxon>
        <taxon>Ostariophysi</taxon>
        <taxon>Cypriniformes</taxon>
        <taxon>Cyprinidae</taxon>
        <taxon>Cyprininae</taxon>
        <taxon>Carassius</taxon>
    </lineage>
</organism>
<feature type="domain" description="Peptidase S1" evidence="7">
    <location>
        <begin position="24"/>
        <end position="246"/>
    </location>
</feature>
<dbReference type="Gene3D" id="2.40.10.10">
    <property type="entry name" value="Trypsin-like serine proteases"/>
    <property type="match status" value="1"/>
</dbReference>
<dbReference type="InterPro" id="IPR043504">
    <property type="entry name" value="Peptidase_S1_PA_chymotrypsin"/>
</dbReference>
<dbReference type="SMART" id="SM00020">
    <property type="entry name" value="Tryp_SPc"/>
    <property type="match status" value="1"/>
</dbReference>
<dbReference type="EC" id="3.4.21.4" evidence="5"/>
<evidence type="ECO:0000256" key="6">
    <source>
        <dbReference type="SAM" id="SignalP"/>
    </source>
</evidence>
<dbReference type="PROSITE" id="PS00134">
    <property type="entry name" value="TRYPSIN_HIS"/>
    <property type="match status" value="1"/>
</dbReference>
<evidence type="ECO:0000256" key="4">
    <source>
        <dbReference type="ARBA" id="ARBA00036320"/>
    </source>
</evidence>
<sequence>MTIISLLLLASLLPHLTFTAHVGIVNGTEAKPHSRPYMVSIQISEQHICGGFLISDEFVLTAAHCWNGSQILTVVVGAHDLRKSKTLNRIGVKKYIPHPDYKIRPVRNDIMLLRLQKKVKLNNVKWILLPKKGEDIEANTLCSVAGWGKLWTDGPRSSLLMEADVYIIDNRECFKKWGEIYSVSQMMCTHGSGGFCYGDSGGPLVCGDTAVGVVSFCYLNLCNSPVYPNVYTKISAYLPWIKKIIRKI</sequence>
<gene>
    <name evidence="9" type="primary">LOC113079833</name>
</gene>
<dbReference type="SUPFAM" id="SSF50494">
    <property type="entry name" value="Trypsin-like serine proteases"/>
    <property type="match status" value="1"/>
</dbReference>
<dbReference type="PROSITE" id="PS50240">
    <property type="entry name" value="TRYPSIN_DOM"/>
    <property type="match status" value="1"/>
</dbReference>
<accession>A0A6P6NHD9</accession>
<dbReference type="PRINTS" id="PR00722">
    <property type="entry name" value="CHYMOTRYPSIN"/>
</dbReference>
<dbReference type="CDD" id="cd00190">
    <property type="entry name" value="Tryp_SPc"/>
    <property type="match status" value="1"/>
</dbReference>
<dbReference type="InterPro" id="IPR009003">
    <property type="entry name" value="Peptidase_S1_PA"/>
</dbReference>
<dbReference type="PANTHER" id="PTHR24271:SF87">
    <property type="entry name" value="ARGININE ESTERASE-LIKE-RELATED"/>
    <property type="match status" value="1"/>
</dbReference>
<dbReference type="RefSeq" id="XP_026107844.1">
    <property type="nucleotide sequence ID" value="XM_026252059.1"/>
</dbReference>
<evidence type="ECO:0000256" key="2">
    <source>
        <dbReference type="ARBA" id="ARBA00023145"/>
    </source>
</evidence>
<dbReference type="InterPro" id="IPR001254">
    <property type="entry name" value="Trypsin_dom"/>
</dbReference>
<proteinExistence type="predicted"/>
<evidence type="ECO:0000256" key="3">
    <source>
        <dbReference type="ARBA" id="ARBA00023157"/>
    </source>
</evidence>
<keyword evidence="3" id="KW-1015">Disulfide bond</keyword>
<protein>
    <recommendedName>
        <fullName evidence="5">trypsin</fullName>
        <ecNumber evidence="5">3.4.21.4</ecNumber>
    </recommendedName>
</protein>
<dbReference type="Proteomes" id="UP000515129">
    <property type="component" value="Unplaced"/>
</dbReference>
<dbReference type="AlphaFoldDB" id="A0A6P6NHD9"/>
<dbReference type="GO" id="GO:0006508">
    <property type="term" value="P:proteolysis"/>
    <property type="evidence" value="ECO:0007669"/>
    <property type="project" value="InterPro"/>
</dbReference>
<reference evidence="9" key="1">
    <citation type="submission" date="2025-08" db="UniProtKB">
        <authorList>
            <consortium name="RefSeq"/>
        </authorList>
    </citation>
    <scope>IDENTIFICATION</scope>
    <source>
        <strain evidence="9">Wakin</strain>
        <tissue evidence="9">Muscle</tissue>
    </source>
</reference>
<dbReference type="PANTHER" id="PTHR24271">
    <property type="entry name" value="KALLIKREIN-RELATED"/>
    <property type="match status" value="1"/>
</dbReference>
<dbReference type="Pfam" id="PF00089">
    <property type="entry name" value="Trypsin"/>
    <property type="match status" value="1"/>
</dbReference>
<dbReference type="InterPro" id="IPR018114">
    <property type="entry name" value="TRYPSIN_HIS"/>
</dbReference>
<evidence type="ECO:0000256" key="1">
    <source>
        <dbReference type="ARBA" id="ARBA00004239"/>
    </source>
</evidence>
<name>A0A6P6NHD9_CARAU</name>
<comment type="subcellular location">
    <subcellularLocation>
        <location evidence="1">Secreted</location>
        <location evidence="1">Extracellular space</location>
    </subcellularLocation>
</comment>
<dbReference type="GO" id="GO:0005576">
    <property type="term" value="C:extracellular region"/>
    <property type="evidence" value="ECO:0007669"/>
    <property type="project" value="UniProtKB-SubCell"/>
</dbReference>
<dbReference type="GeneID" id="113079833"/>
<feature type="signal peptide" evidence="6">
    <location>
        <begin position="1"/>
        <end position="19"/>
    </location>
</feature>
<keyword evidence="2" id="KW-0865">Zymogen</keyword>
<dbReference type="FunFam" id="2.40.10.10:FF:000005">
    <property type="entry name" value="Serine protease 37"/>
    <property type="match status" value="1"/>
</dbReference>